<reference evidence="1" key="1">
    <citation type="journal article" date="2015" name="Nature">
        <title>Complex archaea that bridge the gap between prokaryotes and eukaryotes.</title>
        <authorList>
            <person name="Spang A."/>
            <person name="Saw J.H."/>
            <person name="Jorgensen S.L."/>
            <person name="Zaremba-Niedzwiedzka K."/>
            <person name="Martijn J."/>
            <person name="Lind A.E."/>
            <person name="van Eijk R."/>
            <person name="Schleper C."/>
            <person name="Guy L."/>
            <person name="Ettema T.J."/>
        </authorList>
    </citation>
    <scope>NUCLEOTIDE SEQUENCE</scope>
</reference>
<protein>
    <submittedName>
        <fullName evidence="1">Uncharacterized protein</fullName>
    </submittedName>
</protein>
<comment type="caution">
    <text evidence="1">The sequence shown here is derived from an EMBL/GenBank/DDBJ whole genome shotgun (WGS) entry which is preliminary data.</text>
</comment>
<proteinExistence type="predicted"/>
<gene>
    <name evidence="1" type="ORF">LCGC14_1971150</name>
</gene>
<name>A0A0F9FBU7_9ZZZZ</name>
<organism evidence="1">
    <name type="scientific">marine sediment metagenome</name>
    <dbReference type="NCBI Taxonomy" id="412755"/>
    <lineage>
        <taxon>unclassified sequences</taxon>
        <taxon>metagenomes</taxon>
        <taxon>ecological metagenomes</taxon>
    </lineage>
</organism>
<dbReference type="EMBL" id="LAZR01021879">
    <property type="protein sequence ID" value="KKL83799.1"/>
    <property type="molecule type" value="Genomic_DNA"/>
</dbReference>
<accession>A0A0F9FBU7</accession>
<dbReference type="AlphaFoldDB" id="A0A0F9FBU7"/>
<evidence type="ECO:0000313" key="1">
    <source>
        <dbReference type="EMBL" id="KKL83799.1"/>
    </source>
</evidence>
<sequence length="47" mass="5447">VDAWAPVPDKTENLVDVHWTLSDGETIEVQFKRIDMTDDEFDNLPED</sequence>
<feature type="non-terminal residue" evidence="1">
    <location>
        <position position="1"/>
    </location>
</feature>